<evidence type="ECO:0000259" key="1">
    <source>
        <dbReference type="Pfam" id="PF13480"/>
    </source>
</evidence>
<dbReference type="OrthoDB" id="9808687at2"/>
<dbReference type="Proteomes" id="UP001138672">
    <property type="component" value="Unassembled WGS sequence"/>
</dbReference>
<keyword evidence="5" id="KW-1185">Reference proteome</keyword>
<gene>
    <name evidence="2" type="ORF">J2Z56_001431</name>
    <name evidence="3" type="ORF">J2Z57_001257</name>
</gene>
<dbReference type="EMBL" id="JAGGJQ010000003">
    <property type="protein sequence ID" value="MBP1839520.1"/>
    <property type="molecule type" value="Genomic_DNA"/>
</dbReference>
<organism evidence="2 4">
    <name type="scientific">Formosa algae</name>
    <dbReference type="NCBI Taxonomy" id="225843"/>
    <lineage>
        <taxon>Bacteria</taxon>
        <taxon>Pseudomonadati</taxon>
        <taxon>Bacteroidota</taxon>
        <taxon>Flavobacteriia</taxon>
        <taxon>Flavobacteriales</taxon>
        <taxon>Flavobacteriaceae</taxon>
        <taxon>Formosa</taxon>
    </lineage>
</organism>
<accession>A0A9X0YIC3</accession>
<dbReference type="EMBL" id="JAUSUU010000003">
    <property type="protein sequence ID" value="MDQ0334824.1"/>
    <property type="molecule type" value="Genomic_DNA"/>
</dbReference>
<feature type="domain" description="BioF2-like acetyltransferase" evidence="1">
    <location>
        <begin position="214"/>
        <end position="283"/>
    </location>
</feature>
<dbReference type="InterPro" id="IPR038740">
    <property type="entry name" value="BioF2-like_GNAT_dom"/>
</dbReference>
<dbReference type="Proteomes" id="UP001231587">
    <property type="component" value="Unassembled WGS sequence"/>
</dbReference>
<evidence type="ECO:0000313" key="2">
    <source>
        <dbReference type="EMBL" id="MBP1839520.1"/>
    </source>
</evidence>
<sequence length="325" mass="37581">MNQFKVERYNDTHFELWNTFVSKTKNGTFLFHRDFMEYHKDRFKDYSLLVFKKNRLIALLPANVKDNVLYSHQGLTYGGLLIEPATKFQMVFDCFKTIMHWLSVAGISTFNLKVLPAIYSPVPNDELLYLMFAMNANLYRRDSLAVINLQSPVAFSKSRLEGCKRAEKHKLIIKEEHTFDAFWNTILIPNLSNKHKASPVHSLEEITYLKSKFPENIRQFNVYHDDQLVAGTTVFVTDYVAHSQYISGNASKNELGSLDVLHAHLIQNVFNKQLYFDFGTSNENAGKQINTGLQFWKEGFGARTGVQDFYSLETKQYKALESVLI</sequence>
<proteinExistence type="predicted"/>
<evidence type="ECO:0000313" key="5">
    <source>
        <dbReference type="Proteomes" id="UP001231587"/>
    </source>
</evidence>
<dbReference type="InterPro" id="IPR016181">
    <property type="entry name" value="Acyl_CoA_acyltransferase"/>
</dbReference>
<dbReference type="RefSeq" id="WP_057778240.1">
    <property type="nucleotide sequence ID" value="NZ_JAGGJQ010000003.1"/>
</dbReference>
<dbReference type="Pfam" id="PF13480">
    <property type="entry name" value="Acetyltransf_6"/>
    <property type="match status" value="1"/>
</dbReference>
<reference evidence="2" key="1">
    <citation type="submission" date="2021-03" db="EMBL/GenBank/DDBJ databases">
        <title>Genomic Encyclopedia of Type Strains, Phase IV (KMG-IV): sequencing the most valuable type-strain genomes for metagenomic binning, comparative biology and taxonomic classification.</title>
        <authorList>
            <person name="Goeker M."/>
        </authorList>
    </citation>
    <scope>NUCLEOTIDE SEQUENCE</scope>
    <source>
        <strain evidence="2">DSM 15523</strain>
        <strain evidence="3 5">DSM 16476</strain>
    </source>
</reference>
<dbReference type="AlphaFoldDB" id="A0A9X0YIC3"/>
<name>A0A9X0YIC3_9FLAO</name>
<evidence type="ECO:0000313" key="4">
    <source>
        <dbReference type="Proteomes" id="UP001138672"/>
    </source>
</evidence>
<dbReference type="SUPFAM" id="SSF55729">
    <property type="entry name" value="Acyl-CoA N-acyltransferases (Nat)"/>
    <property type="match status" value="1"/>
</dbReference>
<protein>
    <recommendedName>
        <fullName evidence="1">BioF2-like acetyltransferase domain-containing protein</fullName>
    </recommendedName>
</protein>
<dbReference type="Gene3D" id="3.40.630.30">
    <property type="match status" value="1"/>
</dbReference>
<evidence type="ECO:0000313" key="3">
    <source>
        <dbReference type="EMBL" id="MDQ0334824.1"/>
    </source>
</evidence>
<comment type="caution">
    <text evidence="2">The sequence shown here is derived from an EMBL/GenBank/DDBJ whole genome shotgun (WGS) entry which is preliminary data.</text>
</comment>